<accession>A0A6C0J4H1</accession>
<organism evidence="1">
    <name type="scientific">viral metagenome</name>
    <dbReference type="NCBI Taxonomy" id="1070528"/>
    <lineage>
        <taxon>unclassified sequences</taxon>
        <taxon>metagenomes</taxon>
        <taxon>organismal metagenomes</taxon>
    </lineage>
</organism>
<protein>
    <submittedName>
        <fullName evidence="1">Uncharacterized protein</fullName>
    </submittedName>
</protein>
<reference evidence="1" key="1">
    <citation type="journal article" date="2020" name="Nature">
        <title>Giant virus diversity and host interactions through global metagenomics.</title>
        <authorList>
            <person name="Schulz F."/>
            <person name="Roux S."/>
            <person name="Paez-Espino D."/>
            <person name="Jungbluth S."/>
            <person name="Walsh D.A."/>
            <person name="Denef V.J."/>
            <person name="McMahon K.D."/>
            <person name="Konstantinidis K.T."/>
            <person name="Eloe-Fadrosh E.A."/>
            <person name="Kyrpides N.C."/>
            <person name="Woyke T."/>
        </authorList>
    </citation>
    <scope>NUCLEOTIDE SEQUENCE</scope>
    <source>
        <strain evidence="1">GVMAG-M-3300025860-20</strain>
    </source>
</reference>
<proteinExistence type="predicted"/>
<dbReference type="AlphaFoldDB" id="A0A6C0J4H1"/>
<evidence type="ECO:0000313" key="1">
    <source>
        <dbReference type="EMBL" id="QHU00569.1"/>
    </source>
</evidence>
<sequence length="272" mass="31047">MSEVLVSVVTLNSNKFTVSILGTLNTIFLKHVVDKINTTFKTSNNNKYVTRIVFNKVCYNNGTWSTLTLDDISYSNDYNIIVITKPIEPIEPIEQEKPIEPIEQEQSIEPIEPIEQEQSIPIITREQLLSHESIKYEKTYNGQDVLNASLKSGNIMFNVICDIAQKNPFYLSYLAASPALAKKELMKTLADPEFKLYIVGEDEIDDPIKTINMHPSGDNGYEIDMRNIEFLVHSSQKNHDMKKAMELYLWCDRDIQRTLASLQNPEGSPLLL</sequence>
<dbReference type="EMBL" id="MN740328">
    <property type="protein sequence ID" value="QHU00569.1"/>
    <property type="molecule type" value="Genomic_DNA"/>
</dbReference>
<name>A0A6C0J4H1_9ZZZZ</name>